<organism evidence="3 4">
    <name type="scientific">Tagetes erecta</name>
    <name type="common">African marigold</name>
    <dbReference type="NCBI Taxonomy" id="13708"/>
    <lineage>
        <taxon>Eukaryota</taxon>
        <taxon>Viridiplantae</taxon>
        <taxon>Streptophyta</taxon>
        <taxon>Embryophyta</taxon>
        <taxon>Tracheophyta</taxon>
        <taxon>Spermatophyta</taxon>
        <taxon>Magnoliopsida</taxon>
        <taxon>eudicotyledons</taxon>
        <taxon>Gunneridae</taxon>
        <taxon>Pentapetalae</taxon>
        <taxon>asterids</taxon>
        <taxon>campanulids</taxon>
        <taxon>Asterales</taxon>
        <taxon>Asteraceae</taxon>
        <taxon>Asteroideae</taxon>
        <taxon>Heliantheae alliance</taxon>
        <taxon>Tageteae</taxon>
        <taxon>Tagetes</taxon>
    </lineage>
</organism>
<protein>
    <recommendedName>
        <fullName evidence="2">Arabidopsis retrotransposon Orf1 C-terminal domain-containing protein</fullName>
    </recommendedName>
</protein>
<dbReference type="EMBL" id="JAUHHV010000007">
    <property type="protein sequence ID" value="KAK1417157.1"/>
    <property type="molecule type" value="Genomic_DNA"/>
</dbReference>
<dbReference type="Pfam" id="PF03078">
    <property type="entry name" value="ATHILA"/>
    <property type="match status" value="1"/>
</dbReference>
<evidence type="ECO:0000259" key="2">
    <source>
        <dbReference type="Pfam" id="PF03078"/>
    </source>
</evidence>
<dbReference type="InterPro" id="IPR004312">
    <property type="entry name" value="ATHILA_Orf1_C"/>
</dbReference>
<dbReference type="AlphaFoldDB" id="A0AAD8K6K3"/>
<comment type="caution">
    <text evidence="3">The sequence shown here is derived from an EMBL/GenBank/DDBJ whole genome shotgun (WGS) entry which is preliminary data.</text>
</comment>
<sequence length="584" mass="66203">MKHMNSSFFNNFFVHSPHSFSSSSFIPLPPPPYHCHSPLFTRTTTIVVTAATSTTASSPSTTISIFILYTCYHSRRSTICNFHHHLATTTTALHISAHNPLLLPPVTLHLRPFSPQQRRTSPITTTAAAAVTIHLHQQQLNQPPPLLLVIIIIITLTTTTISITTPCTSIHTHLNPLLLHHSTPYSMADQGAMIAPTRKRSRVGENRQQEPPLPTGPLHESELLQFTEGSDQYIRLAALRRHEIYGMRTIDWGLMHEFGVVERLEELFDDDWRKVIDVPSQQYQEFVYEFFSTFRFDKKAELDTKKAVRFTLGGLKISWSIREFAWRSGLYTKSATQQVAFTESVRCISEPDAVGVTLRNLMEFWPTIGEDDYKPGIASTKIRDPVIRYVHRVIGGTILGRFNGTDKVNELDLLILYCMMTHTRVNLAVLLLTYLARDRKKAGKLCGGAYVTMLAEALGAFIPYQREELTSISPTVFISFDDLNQMNLVETVKGSRRFRAPKEKGIILAAEQIGRQTPRARRAKCRGIVVSEEPTTQQAVTLQMIHEEQMRQRGLLELALRERGVRIPPHLQYPVTEFEDPHTS</sequence>
<name>A0AAD8K6K3_TARER</name>
<keyword evidence="4" id="KW-1185">Reference proteome</keyword>
<evidence type="ECO:0000313" key="4">
    <source>
        <dbReference type="Proteomes" id="UP001229421"/>
    </source>
</evidence>
<accession>A0AAD8K6K3</accession>
<dbReference type="Proteomes" id="UP001229421">
    <property type="component" value="Unassembled WGS sequence"/>
</dbReference>
<evidence type="ECO:0000313" key="3">
    <source>
        <dbReference type="EMBL" id="KAK1417157.1"/>
    </source>
</evidence>
<reference evidence="3" key="1">
    <citation type="journal article" date="2023" name="bioRxiv">
        <title>Improved chromosome-level genome assembly for marigold (Tagetes erecta).</title>
        <authorList>
            <person name="Jiang F."/>
            <person name="Yuan L."/>
            <person name="Wang S."/>
            <person name="Wang H."/>
            <person name="Xu D."/>
            <person name="Wang A."/>
            <person name="Fan W."/>
        </authorList>
    </citation>
    <scope>NUCLEOTIDE SEQUENCE</scope>
    <source>
        <strain evidence="3">WSJ</strain>
        <tissue evidence="3">Leaf</tissue>
    </source>
</reference>
<evidence type="ECO:0000256" key="1">
    <source>
        <dbReference type="SAM" id="MobiDB-lite"/>
    </source>
</evidence>
<gene>
    <name evidence="3" type="ORF">QVD17_26280</name>
</gene>
<feature type="region of interest" description="Disordered" evidence="1">
    <location>
        <begin position="198"/>
        <end position="219"/>
    </location>
</feature>
<proteinExistence type="predicted"/>
<feature type="domain" description="Arabidopsis retrotransposon Orf1 C-terminal" evidence="2">
    <location>
        <begin position="231"/>
        <end position="414"/>
    </location>
</feature>